<feature type="compositionally biased region" description="Polar residues" evidence="1">
    <location>
        <begin position="734"/>
        <end position="752"/>
    </location>
</feature>
<feature type="region of interest" description="Disordered" evidence="1">
    <location>
        <begin position="833"/>
        <end position="854"/>
    </location>
</feature>
<feature type="compositionally biased region" description="Basic and acidic residues" evidence="1">
    <location>
        <begin position="177"/>
        <end position="192"/>
    </location>
</feature>
<feature type="compositionally biased region" description="Polar residues" evidence="1">
    <location>
        <begin position="494"/>
        <end position="503"/>
    </location>
</feature>
<keyword evidence="2" id="KW-0732">Signal</keyword>
<feature type="compositionally biased region" description="Polar residues" evidence="1">
    <location>
        <begin position="403"/>
        <end position="448"/>
    </location>
</feature>
<feature type="compositionally biased region" description="Low complexity" evidence="1">
    <location>
        <begin position="253"/>
        <end position="267"/>
    </location>
</feature>
<feature type="region of interest" description="Disordered" evidence="1">
    <location>
        <begin position="173"/>
        <end position="192"/>
    </location>
</feature>
<keyword evidence="4" id="KW-1185">Reference proteome</keyword>
<protein>
    <submittedName>
        <fullName evidence="3">Uncharacterized protein</fullName>
    </submittedName>
</protein>
<feature type="compositionally biased region" description="Low complexity" evidence="1">
    <location>
        <begin position="753"/>
        <end position="793"/>
    </location>
</feature>
<feature type="chain" id="PRO_5043339090" evidence="2">
    <location>
        <begin position="20"/>
        <end position="854"/>
    </location>
</feature>
<evidence type="ECO:0000256" key="1">
    <source>
        <dbReference type="SAM" id="MobiDB-lite"/>
    </source>
</evidence>
<dbReference type="Proteomes" id="UP000826195">
    <property type="component" value="Unassembled WGS sequence"/>
</dbReference>
<comment type="caution">
    <text evidence="3">The sequence shown here is derived from an EMBL/GenBank/DDBJ whole genome shotgun (WGS) entry which is preliminary data.</text>
</comment>
<dbReference type="AlphaFoldDB" id="A0AAV7HUE4"/>
<name>A0AAV7HUE4_COTGL</name>
<feature type="region of interest" description="Disordered" evidence="1">
    <location>
        <begin position="250"/>
        <end position="276"/>
    </location>
</feature>
<feature type="compositionally biased region" description="Low complexity" evidence="1">
    <location>
        <begin position="113"/>
        <end position="141"/>
    </location>
</feature>
<accession>A0AAV7HUE4</accession>
<feature type="compositionally biased region" description="Low complexity" evidence="1">
    <location>
        <begin position="689"/>
        <end position="698"/>
    </location>
</feature>
<feature type="region of interest" description="Disordered" evidence="1">
    <location>
        <begin position="734"/>
        <end position="818"/>
    </location>
</feature>
<sequence>MIARVFLFIFIAINSQVLGDDFLKNWTSKIDFAKLNALGSVKSDDPVPPGYLRVVARKINEKEELERQKLHHLPRVKKIIICDNSFDKLINIISKLLLSKPSVIINTSGANSSIVSTTSASRPSSTSSIITSTESSTTSTSRPNEVITLTTVSSEDLSQMQMVNDTEIISPSSAETMTKDDSSIAKSPPDMKDFDTKISNDSDHSMIDASNLMLPKNESMPSKSQIESSMNGTMINNPDKVKQPNPVATIDNTTDVSTSPSTESSPTIAELTPKPVENDPMTTFMSNPAVLVPDDLQNVTSHTPVTSESPIDILENLNMSNINSTASMMTKDSLMNVTVINETNKIKPPNSTAPLTVNGTNTSSPIILPQVNQQGGFDDTSNTLSSTQFPIDVSMMNNSHKLTPLDFTNTEPSTVLSTNNRTENTTSVSASTTTKPVTNSENSTTSKPLASLPNHDLMSNKKQNSATSNPITADFPIATSTMSSSHLAAHDSELQGTESSNIPIATDSTMSSSDTSTKDPPSTTGTSGTDASNKTTFDDFTPLPLATNTSLNSSTPYSPINQTSVLTPLIPDIPSFNRSLEAPLVPESDSNLMTQIRSSNASGPPISDSQIKSTLPPQPINSSNIASTTQVSMIPIVMTMTSPINNNPSVDSSMRNESMPSNESSTMNPSGSTPIIQTSDSNPMIPNVPSSYPSSPGSDSDKKPMTLLPPLSNSVNTTSTTQVPMIPIVTTMSPQVSSHPIDNSSMKNESNASNLITTTTPSNSIPIDHNSNPIIPNEPSENPPSNSKNTSSTHSDPSQPLAVTPEPHGSGDNLAPAIDPFGISYIYVDNIRFEDPLGPNSPDSSEASSSEYVD</sequence>
<evidence type="ECO:0000256" key="2">
    <source>
        <dbReference type="SAM" id="SignalP"/>
    </source>
</evidence>
<reference evidence="3 4" key="1">
    <citation type="journal article" date="2021" name="J. Hered.">
        <title>A chromosome-level genome assembly of the parasitoid wasp, Cotesia glomerata (Hymenoptera: Braconidae).</title>
        <authorList>
            <person name="Pinto B.J."/>
            <person name="Weis J.J."/>
            <person name="Gamble T."/>
            <person name="Ode P.J."/>
            <person name="Paul R."/>
            <person name="Zaspel J.M."/>
        </authorList>
    </citation>
    <scope>NUCLEOTIDE SEQUENCE [LARGE SCALE GENOMIC DNA]</scope>
    <source>
        <strain evidence="3">CgM1</strain>
    </source>
</reference>
<gene>
    <name evidence="3" type="ORF">KQX54_002822</name>
</gene>
<evidence type="ECO:0000313" key="4">
    <source>
        <dbReference type="Proteomes" id="UP000826195"/>
    </source>
</evidence>
<feature type="signal peptide" evidence="2">
    <location>
        <begin position="1"/>
        <end position="19"/>
    </location>
</feature>
<organism evidence="3 4">
    <name type="scientific">Cotesia glomerata</name>
    <name type="common">Lepidopteran parasitic wasp</name>
    <name type="synonym">Apanteles glomeratus</name>
    <dbReference type="NCBI Taxonomy" id="32391"/>
    <lineage>
        <taxon>Eukaryota</taxon>
        <taxon>Metazoa</taxon>
        <taxon>Ecdysozoa</taxon>
        <taxon>Arthropoda</taxon>
        <taxon>Hexapoda</taxon>
        <taxon>Insecta</taxon>
        <taxon>Pterygota</taxon>
        <taxon>Neoptera</taxon>
        <taxon>Endopterygota</taxon>
        <taxon>Hymenoptera</taxon>
        <taxon>Apocrita</taxon>
        <taxon>Ichneumonoidea</taxon>
        <taxon>Braconidae</taxon>
        <taxon>Microgastrinae</taxon>
        <taxon>Cotesia</taxon>
    </lineage>
</organism>
<feature type="compositionally biased region" description="Low complexity" evidence="1">
    <location>
        <begin position="841"/>
        <end position="854"/>
    </location>
</feature>
<feature type="region of interest" description="Disordered" evidence="1">
    <location>
        <begin position="643"/>
        <end position="719"/>
    </location>
</feature>
<feature type="region of interest" description="Disordered" evidence="1">
    <location>
        <begin position="403"/>
        <end position="541"/>
    </location>
</feature>
<feature type="region of interest" description="Disordered" evidence="1">
    <location>
        <begin position="113"/>
        <end position="142"/>
    </location>
</feature>
<feature type="compositionally biased region" description="Low complexity" evidence="1">
    <location>
        <begin position="505"/>
        <end position="532"/>
    </location>
</feature>
<dbReference type="EMBL" id="JAHXZJ010001864">
    <property type="protein sequence ID" value="KAH0548824.1"/>
    <property type="molecule type" value="Genomic_DNA"/>
</dbReference>
<proteinExistence type="predicted"/>
<feature type="compositionally biased region" description="Polar residues" evidence="1">
    <location>
        <begin position="643"/>
        <end position="684"/>
    </location>
</feature>
<feature type="compositionally biased region" description="Polar residues" evidence="1">
    <location>
        <begin position="460"/>
        <end position="471"/>
    </location>
</feature>
<evidence type="ECO:0000313" key="3">
    <source>
        <dbReference type="EMBL" id="KAH0548824.1"/>
    </source>
</evidence>
<feature type="region of interest" description="Disordered" evidence="1">
    <location>
        <begin position="595"/>
        <end position="624"/>
    </location>
</feature>